<dbReference type="CTD" id="9828219"/>
<dbReference type="PROSITE" id="PS50181">
    <property type="entry name" value="FBOX"/>
    <property type="match status" value="1"/>
</dbReference>
<gene>
    <name evidence="2" type="ORF">GCK72_003298</name>
</gene>
<reference evidence="2 3" key="1">
    <citation type="submission" date="2019-12" db="EMBL/GenBank/DDBJ databases">
        <title>Chromosome-level assembly of the Caenorhabditis remanei genome.</title>
        <authorList>
            <person name="Teterina A.A."/>
            <person name="Willis J.H."/>
            <person name="Phillips P.C."/>
        </authorList>
    </citation>
    <scope>NUCLEOTIDE SEQUENCE [LARGE SCALE GENOMIC DNA]</scope>
    <source>
        <strain evidence="2 3">PX506</strain>
        <tissue evidence="2">Whole organism</tissue>
    </source>
</reference>
<organism evidence="2 3">
    <name type="scientific">Caenorhabditis remanei</name>
    <name type="common">Caenorhabditis vulgaris</name>
    <dbReference type="NCBI Taxonomy" id="31234"/>
    <lineage>
        <taxon>Eukaryota</taxon>
        <taxon>Metazoa</taxon>
        <taxon>Ecdysozoa</taxon>
        <taxon>Nematoda</taxon>
        <taxon>Chromadorea</taxon>
        <taxon>Rhabditida</taxon>
        <taxon>Rhabditina</taxon>
        <taxon>Rhabditomorpha</taxon>
        <taxon>Rhabditoidea</taxon>
        <taxon>Rhabditidae</taxon>
        <taxon>Peloderinae</taxon>
        <taxon>Caenorhabditis</taxon>
    </lineage>
</organism>
<dbReference type="AlphaFoldDB" id="A0A6A5HYQ9"/>
<dbReference type="InterPro" id="IPR012885">
    <property type="entry name" value="F-box_Sdz-33"/>
</dbReference>
<protein>
    <recommendedName>
        <fullName evidence="1">F-box domain-containing protein</fullName>
    </recommendedName>
</protein>
<dbReference type="Proteomes" id="UP000483820">
    <property type="component" value="Chromosome I"/>
</dbReference>
<proteinExistence type="predicted"/>
<dbReference type="EMBL" id="WUAV01000001">
    <property type="protein sequence ID" value="KAF1771472.1"/>
    <property type="molecule type" value="Genomic_DNA"/>
</dbReference>
<evidence type="ECO:0000313" key="2">
    <source>
        <dbReference type="EMBL" id="KAF1771472.1"/>
    </source>
</evidence>
<evidence type="ECO:0000259" key="1">
    <source>
        <dbReference type="PROSITE" id="PS50181"/>
    </source>
</evidence>
<dbReference type="InterPro" id="IPR001810">
    <property type="entry name" value="F-box_dom"/>
</dbReference>
<dbReference type="GeneID" id="9828219"/>
<comment type="caution">
    <text evidence="2">The sequence shown here is derived from an EMBL/GenBank/DDBJ whole genome shotgun (WGS) entry which is preliminary data.</text>
</comment>
<dbReference type="KEGG" id="crq:GCK72_003298"/>
<feature type="domain" description="F-box" evidence="1">
    <location>
        <begin position="4"/>
        <end position="55"/>
    </location>
</feature>
<dbReference type="Pfam" id="PF07735">
    <property type="entry name" value="FBA_2"/>
    <property type="match status" value="1"/>
</dbReference>
<evidence type="ECO:0000313" key="3">
    <source>
        <dbReference type="Proteomes" id="UP000483820"/>
    </source>
</evidence>
<dbReference type="PANTHER" id="PTHR21503:SF48">
    <property type="entry name" value="F-BOX ASSOCIATED DOMAIN-CONTAINING PROTEIN-RELATED"/>
    <property type="match status" value="1"/>
</dbReference>
<sequence>MNTAFRLFSLPFLPLKKVLDNFGPQGIIILSLCSQRSKSIAVSYRGPSKDVLLKLIYSHMGALSFEMTHIWKTEDIKKVGEARLPTLSNGKFRGVQFKMDGDCLVTYWEDKLTGLIEIGNYAREIFNQDISQVFIGGKYAVDYRRLIDWTMETQKTLEFFQFIEHEKTPDEDLDYILENVKCTGYLSLHATPSENFRPAKHPVFNLHEIFIHYSFWIKQEDLLAMNCKTVIMRGSKLTSRDLNVFLKHWLDGACSQLKELYVDVEEPINYEVLLDGVEFTERGDDVERVYHIDEENTKKTIRGGYDIKRPNDNIIATIRNGAEDRKRFYMFVWPDYAGNTCK</sequence>
<dbReference type="PANTHER" id="PTHR21503">
    <property type="entry name" value="F-BOX-CONTAINING HYPOTHETICAL PROTEIN C.ELEGANS"/>
    <property type="match status" value="1"/>
</dbReference>
<dbReference type="RefSeq" id="XP_053592599.1">
    <property type="nucleotide sequence ID" value="XM_053723954.1"/>
</dbReference>
<name>A0A6A5HYQ9_CAERE</name>
<accession>A0A6A5HYQ9</accession>